<accession>A0A0L1J8R3</accession>
<protein>
    <submittedName>
        <fullName evidence="1">Uncharacterized protein</fullName>
    </submittedName>
</protein>
<name>A0A0L1J8R3_ASPN3</name>
<dbReference type="AlphaFoldDB" id="A0A0L1J8R3"/>
<dbReference type="Proteomes" id="UP000037505">
    <property type="component" value="Unassembled WGS sequence"/>
</dbReference>
<reference evidence="1 2" key="1">
    <citation type="submission" date="2014-06" db="EMBL/GenBank/DDBJ databases">
        <title>The Genome of the Aflatoxigenic Filamentous Fungus Aspergillus nomius.</title>
        <authorList>
            <person name="Moore M.G."/>
            <person name="Shannon B.M."/>
            <person name="Brian M.M."/>
        </authorList>
    </citation>
    <scope>NUCLEOTIDE SEQUENCE [LARGE SCALE GENOMIC DNA]</scope>
    <source>
        <strain evidence="1 2">NRRL 13137</strain>
    </source>
</reference>
<dbReference type="STRING" id="1509407.A0A0L1J8R3"/>
<gene>
    <name evidence="1" type="ORF">ANOM_003377</name>
</gene>
<dbReference type="GeneID" id="26805181"/>
<dbReference type="RefSeq" id="XP_015409060.1">
    <property type="nucleotide sequence ID" value="XM_015548634.1"/>
</dbReference>
<evidence type="ECO:0000313" key="2">
    <source>
        <dbReference type="Proteomes" id="UP000037505"/>
    </source>
</evidence>
<evidence type="ECO:0000313" key="1">
    <source>
        <dbReference type="EMBL" id="KNG88137.1"/>
    </source>
</evidence>
<proteinExistence type="predicted"/>
<sequence>MAAAHPEGEVYFQRSSLRFSNNLGFFDADNANHFYSHFLIEWVTNEAMAREVRGLPEPDHRGPRSQYLRERPSGVPRTWFGFWSHLPVSYGSNNNIRRWAQIPLERNPAEFRDRDRGGAQKVRVHPCPLPTEQEQWIWIDLVTPIRAIYFPLSQQADQDFPQLCTYVQINFYHQSAREIWRPRINRFLSHEFTPEFGVGFAWGHSLGINVQECIKLLALTPRLRVTNIWREKLIVIREIGDIATGHLTPHVRPNLSFDFINFINANFAVDVIWKPVPPRNSFLLNLIETVVSAGLGLVPGVGPLLSAGFSVAWLAITDPEGFTEWAKNGGWALTWIEMVIGSADSMNGYIDPNWRGSPRQLMATQETTDNKEGQEIQEVDWDHIGPSDLLLDGLRIMAHSAKGTKPPLDDHLRTEILRRAVECRNMSLSEALVIEQGLRAEPEPTEPEELEDSE</sequence>
<organism evidence="1 2">
    <name type="scientific">Aspergillus nomiae NRRL (strain ATCC 15546 / NRRL 13137 / CBS 260.88 / M93)</name>
    <dbReference type="NCBI Taxonomy" id="1509407"/>
    <lineage>
        <taxon>Eukaryota</taxon>
        <taxon>Fungi</taxon>
        <taxon>Dikarya</taxon>
        <taxon>Ascomycota</taxon>
        <taxon>Pezizomycotina</taxon>
        <taxon>Eurotiomycetes</taxon>
        <taxon>Eurotiomycetidae</taxon>
        <taxon>Eurotiales</taxon>
        <taxon>Aspergillaceae</taxon>
        <taxon>Aspergillus</taxon>
        <taxon>Aspergillus subgen. Circumdati</taxon>
    </lineage>
</organism>
<comment type="caution">
    <text evidence="1">The sequence shown here is derived from an EMBL/GenBank/DDBJ whole genome shotgun (WGS) entry which is preliminary data.</text>
</comment>
<keyword evidence="2" id="KW-1185">Reference proteome</keyword>
<dbReference type="OrthoDB" id="4770905at2759"/>
<dbReference type="EMBL" id="JNOM01000060">
    <property type="protein sequence ID" value="KNG88137.1"/>
    <property type="molecule type" value="Genomic_DNA"/>
</dbReference>